<keyword evidence="2 5" id="KW-0812">Transmembrane</keyword>
<dbReference type="SUPFAM" id="SSF81330">
    <property type="entry name" value="Gated mechanosensitive channel"/>
    <property type="match status" value="1"/>
</dbReference>
<proteinExistence type="predicted"/>
<evidence type="ECO:0000256" key="5">
    <source>
        <dbReference type="SAM" id="Phobius"/>
    </source>
</evidence>
<comment type="subcellular location">
    <subcellularLocation>
        <location evidence="1">Membrane</location>
        <topology evidence="1">Multi-pass membrane protein</topology>
    </subcellularLocation>
</comment>
<evidence type="ECO:0000256" key="3">
    <source>
        <dbReference type="ARBA" id="ARBA00022989"/>
    </source>
</evidence>
<sequence>MTGFKNFILRGNLIELATAFIMATAFAAVVTATVTLLMDLIGKAGGTPDFSTYSPGGVSVGAWLTALISFVIMAAVVYFFIVMPYTKVKDRLFPAEEAGTPADVAVLEEIRDLLRAQAGGTSGVGGVGTTPPSA</sequence>
<feature type="transmembrane region" description="Helical" evidence="5">
    <location>
        <begin position="58"/>
        <end position="81"/>
    </location>
</feature>
<name>A0ABN2YQ07_9ACTN</name>
<dbReference type="PANTHER" id="PTHR30266:SF2">
    <property type="entry name" value="LARGE-CONDUCTANCE MECHANOSENSITIVE CHANNEL"/>
    <property type="match status" value="1"/>
</dbReference>
<evidence type="ECO:0000313" key="7">
    <source>
        <dbReference type="Proteomes" id="UP001500575"/>
    </source>
</evidence>
<evidence type="ECO:0000313" key="6">
    <source>
        <dbReference type="EMBL" id="GAA2130590.1"/>
    </source>
</evidence>
<dbReference type="Gene3D" id="1.10.1200.120">
    <property type="entry name" value="Large-conductance mechanosensitive channel, MscL, domain 1"/>
    <property type="match status" value="1"/>
</dbReference>
<evidence type="ECO:0000256" key="2">
    <source>
        <dbReference type="ARBA" id="ARBA00022692"/>
    </source>
</evidence>
<keyword evidence="7" id="KW-1185">Reference proteome</keyword>
<protein>
    <submittedName>
        <fullName evidence="6">Large-conductance mechanosensitive channel protein MscL</fullName>
    </submittedName>
</protein>
<keyword evidence="3 5" id="KW-1133">Transmembrane helix</keyword>
<reference evidence="6 7" key="1">
    <citation type="journal article" date="2019" name="Int. J. Syst. Evol. Microbiol.">
        <title>The Global Catalogue of Microorganisms (GCM) 10K type strain sequencing project: providing services to taxonomists for standard genome sequencing and annotation.</title>
        <authorList>
            <consortium name="The Broad Institute Genomics Platform"/>
            <consortium name="The Broad Institute Genome Sequencing Center for Infectious Disease"/>
            <person name="Wu L."/>
            <person name="Ma J."/>
        </authorList>
    </citation>
    <scope>NUCLEOTIDE SEQUENCE [LARGE SCALE GENOMIC DNA]</scope>
    <source>
        <strain evidence="6 7">JCM 16021</strain>
    </source>
</reference>
<dbReference type="Pfam" id="PF01741">
    <property type="entry name" value="MscL"/>
    <property type="match status" value="1"/>
</dbReference>
<evidence type="ECO:0000256" key="1">
    <source>
        <dbReference type="ARBA" id="ARBA00004141"/>
    </source>
</evidence>
<dbReference type="RefSeq" id="WP_344304939.1">
    <property type="nucleotide sequence ID" value="NZ_BAAAQQ010000013.1"/>
</dbReference>
<dbReference type="PANTHER" id="PTHR30266">
    <property type="entry name" value="MECHANOSENSITIVE CHANNEL MSCL"/>
    <property type="match status" value="1"/>
</dbReference>
<evidence type="ECO:0000256" key="4">
    <source>
        <dbReference type="ARBA" id="ARBA00023136"/>
    </source>
</evidence>
<gene>
    <name evidence="6" type="primary">mscL</name>
    <name evidence="6" type="ORF">GCM10009843_33330</name>
</gene>
<dbReference type="Proteomes" id="UP001500575">
    <property type="component" value="Unassembled WGS sequence"/>
</dbReference>
<dbReference type="InterPro" id="IPR037673">
    <property type="entry name" value="MSC/AndL"/>
</dbReference>
<dbReference type="InterPro" id="IPR036019">
    <property type="entry name" value="MscL_channel"/>
</dbReference>
<dbReference type="EMBL" id="BAAAQQ010000013">
    <property type="protein sequence ID" value="GAA2130590.1"/>
    <property type="molecule type" value="Genomic_DNA"/>
</dbReference>
<organism evidence="6 7">
    <name type="scientific">Nocardioides bigeumensis</name>
    <dbReference type="NCBI Taxonomy" id="433657"/>
    <lineage>
        <taxon>Bacteria</taxon>
        <taxon>Bacillati</taxon>
        <taxon>Actinomycetota</taxon>
        <taxon>Actinomycetes</taxon>
        <taxon>Propionibacteriales</taxon>
        <taxon>Nocardioidaceae</taxon>
        <taxon>Nocardioides</taxon>
    </lineage>
</organism>
<accession>A0ABN2YQ07</accession>
<comment type="caution">
    <text evidence="6">The sequence shown here is derived from an EMBL/GenBank/DDBJ whole genome shotgun (WGS) entry which is preliminary data.</text>
</comment>
<keyword evidence="4 5" id="KW-0472">Membrane</keyword>
<feature type="transmembrane region" description="Helical" evidence="5">
    <location>
        <begin position="12"/>
        <end position="38"/>
    </location>
</feature>